<evidence type="ECO:0000256" key="2">
    <source>
        <dbReference type="ARBA" id="ARBA00022723"/>
    </source>
</evidence>
<comment type="similarity">
    <text evidence="1">Belongs to the sulfatase family.</text>
</comment>
<keyword evidence="3" id="KW-0378">Hydrolase</keyword>
<dbReference type="PROSITE" id="PS00523">
    <property type="entry name" value="SULFATASE_1"/>
    <property type="match status" value="1"/>
</dbReference>
<keyword evidence="5" id="KW-0472">Membrane</keyword>
<keyword evidence="9" id="KW-1185">Reference proteome</keyword>
<evidence type="ECO:0000256" key="4">
    <source>
        <dbReference type="ARBA" id="ARBA00022837"/>
    </source>
</evidence>
<dbReference type="PROSITE" id="PS00149">
    <property type="entry name" value="SULFATASE_2"/>
    <property type="match status" value="1"/>
</dbReference>
<evidence type="ECO:0000256" key="3">
    <source>
        <dbReference type="ARBA" id="ARBA00022801"/>
    </source>
</evidence>
<dbReference type="GO" id="GO:0004065">
    <property type="term" value="F:arylsulfatase activity"/>
    <property type="evidence" value="ECO:0007669"/>
    <property type="project" value="TreeGrafter"/>
</dbReference>
<dbReference type="SUPFAM" id="SSF53649">
    <property type="entry name" value="Alkaline phosphatase-like"/>
    <property type="match status" value="1"/>
</dbReference>
<dbReference type="InterPro" id="IPR024607">
    <property type="entry name" value="Sulfatase_CS"/>
</dbReference>
<dbReference type="RefSeq" id="WP_090193089.1">
    <property type="nucleotide sequence ID" value="NZ_LT629785.1"/>
</dbReference>
<feature type="transmembrane region" description="Helical" evidence="5">
    <location>
        <begin position="569"/>
        <end position="585"/>
    </location>
</feature>
<dbReference type="AlphaFoldDB" id="A0A1H2EEH1"/>
<feature type="chain" id="PRO_5009273009" evidence="6">
    <location>
        <begin position="25"/>
        <end position="592"/>
    </location>
</feature>
<reference evidence="9" key="1">
    <citation type="submission" date="2016-10" db="EMBL/GenBank/DDBJ databases">
        <authorList>
            <person name="Varghese N."/>
            <person name="Submissions S."/>
        </authorList>
    </citation>
    <scope>NUCLEOTIDE SEQUENCE [LARGE SCALE GENOMIC DNA]</scope>
    <source>
        <strain evidence="9">DSM 17875</strain>
    </source>
</reference>
<dbReference type="GO" id="GO:0046872">
    <property type="term" value="F:metal ion binding"/>
    <property type="evidence" value="ECO:0007669"/>
    <property type="project" value="UniProtKB-KW"/>
</dbReference>
<dbReference type="Gene3D" id="3.30.1120.10">
    <property type="match status" value="1"/>
</dbReference>
<gene>
    <name evidence="8" type="ORF">SAMN05216296_0671</name>
</gene>
<name>A0A1H2EEH1_9PSED</name>
<evidence type="ECO:0000313" key="9">
    <source>
        <dbReference type="Proteomes" id="UP000243232"/>
    </source>
</evidence>
<dbReference type="InterPro" id="IPR000917">
    <property type="entry name" value="Sulfatase_N"/>
</dbReference>
<evidence type="ECO:0000259" key="7">
    <source>
        <dbReference type="Pfam" id="PF00884"/>
    </source>
</evidence>
<keyword evidence="5" id="KW-0812">Transmembrane</keyword>
<keyword evidence="6" id="KW-0732">Signal</keyword>
<organism evidence="8 9">
    <name type="scientific">Pseudomonas pohangensis</name>
    <dbReference type="NCBI Taxonomy" id="364197"/>
    <lineage>
        <taxon>Bacteria</taxon>
        <taxon>Pseudomonadati</taxon>
        <taxon>Pseudomonadota</taxon>
        <taxon>Gammaproteobacteria</taxon>
        <taxon>Pseudomonadales</taxon>
        <taxon>Pseudomonadaceae</taxon>
        <taxon>Pseudomonas</taxon>
    </lineage>
</organism>
<protein>
    <submittedName>
        <fullName evidence="8">Arylsulfatase/uncharacterized sulfatase</fullName>
    </submittedName>
</protein>
<sequence length="592" mass="65768">MPAARALQSGFVLLFSALAMQAGAAGSERPNIVLLLADDWGFSDVGAYGGEMATPNLDMLAARGMRFSNFHVTASCAPTRSMLMTGVDNHRNGVGNMPETIPQEHIGKPGYLGVLDTNVVTVASLLRDSGYHTYISGKWHLGHEPWNLPPARGFEHSVIQADSGSDNWEMKQYLSLKPDVYWYEEGQRMHSLPADFYSSTYFVSRAIEQIESSRDSAQPFFSYIAFQANHIPLQAPQSFIDKYRGKYDQGWTVLRQQRQAKAIELGLIPPGTAMVTMDTTLDWDALSPEEQAYQARRMEVYAAMAEAMDHEVGRLIAYLKQTGQYDNTVFLFLSDNGAEGSDPYATVTGRLWLDRNYDRSIDRLGSKGAYSIIGPSWASAAASPLNTYKFWAGEGGIRVPLIVAGIPGVAPNSISPAFTHVTDIAPTLLALAGVQQPDGEYRGKPVERMIGRNLLPVLHGQADKVYPADQPVGYELSGNAAVFKGHYKLLRNLPPIGDNQWHLYDLSSDPGEVNDLQQKLPELFQQLQQDYADYAQANNVLPMPEGYDPIEQVFINSMVNVYLPQLKRWGIPALLLLICGIYLLLRRRRRQR</sequence>
<dbReference type="PANTHER" id="PTHR42693">
    <property type="entry name" value="ARYLSULFATASE FAMILY MEMBER"/>
    <property type="match status" value="1"/>
</dbReference>
<keyword evidence="4" id="KW-0106">Calcium</keyword>
<evidence type="ECO:0000313" key="8">
    <source>
        <dbReference type="EMBL" id="SDT93148.1"/>
    </source>
</evidence>
<keyword evidence="5" id="KW-1133">Transmembrane helix</keyword>
<dbReference type="Pfam" id="PF00884">
    <property type="entry name" value="Sulfatase"/>
    <property type="match status" value="1"/>
</dbReference>
<dbReference type="EMBL" id="LT629785">
    <property type="protein sequence ID" value="SDT93148.1"/>
    <property type="molecule type" value="Genomic_DNA"/>
</dbReference>
<dbReference type="STRING" id="364197.SAMN05216296_0671"/>
<dbReference type="CDD" id="cd16025">
    <property type="entry name" value="PAS_like"/>
    <property type="match status" value="1"/>
</dbReference>
<dbReference type="Proteomes" id="UP000243232">
    <property type="component" value="Chromosome I"/>
</dbReference>
<dbReference type="InterPro" id="IPR017850">
    <property type="entry name" value="Alkaline_phosphatase_core_sf"/>
</dbReference>
<dbReference type="Gene3D" id="3.40.720.10">
    <property type="entry name" value="Alkaline Phosphatase, subunit A"/>
    <property type="match status" value="1"/>
</dbReference>
<dbReference type="InterPro" id="IPR050738">
    <property type="entry name" value="Sulfatase"/>
</dbReference>
<feature type="domain" description="Sulfatase N-terminal" evidence="7">
    <location>
        <begin position="30"/>
        <end position="434"/>
    </location>
</feature>
<evidence type="ECO:0000256" key="5">
    <source>
        <dbReference type="SAM" id="Phobius"/>
    </source>
</evidence>
<dbReference type="PANTHER" id="PTHR42693:SF33">
    <property type="entry name" value="ARYLSULFATASE"/>
    <property type="match status" value="1"/>
</dbReference>
<dbReference type="OrthoDB" id="9803751at2"/>
<feature type="signal peptide" evidence="6">
    <location>
        <begin position="1"/>
        <end position="24"/>
    </location>
</feature>
<proteinExistence type="inferred from homology"/>
<evidence type="ECO:0000256" key="6">
    <source>
        <dbReference type="SAM" id="SignalP"/>
    </source>
</evidence>
<accession>A0A1H2EEH1</accession>
<keyword evidence="2" id="KW-0479">Metal-binding</keyword>
<evidence type="ECO:0000256" key="1">
    <source>
        <dbReference type="ARBA" id="ARBA00008779"/>
    </source>
</evidence>